<evidence type="ECO:0000256" key="6">
    <source>
        <dbReference type="ARBA" id="ARBA00022723"/>
    </source>
</evidence>
<organism evidence="9 10">
    <name type="scientific">Clostridium aciditolerans</name>
    <dbReference type="NCBI Taxonomy" id="339861"/>
    <lineage>
        <taxon>Bacteria</taxon>
        <taxon>Bacillati</taxon>
        <taxon>Bacillota</taxon>
        <taxon>Clostridia</taxon>
        <taxon>Eubacteriales</taxon>
        <taxon>Clostridiaceae</taxon>
        <taxon>Clostridium</taxon>
    </lineage>
</organism>
<dbReference type="RefSeq" id="WP_211144179.1">
    <property type="nucleotide sequence ID" value="NZ_JAEEGB010000035.1"/>
</dbReference>
<protein>
    <recommendedName>
        <fullName evidence="5">5'-deoxynucleotidase</fullName>
        <ecNumber evidence="5">3.1.3.89</ecNumber>
    </recommendedName>
</protein>
<dbReference type="PANTHER" id="PTHR11845:SF13">
    <property type="entry name" value="5'-DEOXYNUCLEOTIDASE HDDC2"/>
    <property type="match status" value="1"/>
</dbReference>
<dbReference type="EMBL" id="JAEEGB010000035">
    <property type="protein sequence ID" value="MBI6874802.1"/>
    <property type="molecule type" value="Genomic_DNA"/>
</dbReference>
<evidence type="ECO:0000256" key="3">
    <source>
        <dbReference type="ARBA" id="ARBA00001941"/>
    </source>
</evidence>
<accession>A0A934I2B6</accession>
<dbReference type="Proteomes" id="UP000622687">
    <property type="component" value="Unassembled WGS sequence"/>
</dbReference>
<dbReference type="InterPro" id="IPR003607">
    <property type="entry name" value="HD/PDEase_dom"/>
</dbReference>
<dbReference type="GO" id="GO:0046872">
    <property type="term" value="F:metal ion binding"/>
    <property type="evidence" value="ECO:0007669"/>
    <property type="project" value="UniProtKB-KW"/>
</dbReference>
<evidence type="ECO:0000313" key="9">
    <source>
        <dbReference type="EMBL" id="MBI6874802.1"/>
    </source>
</evidence>
<reference evidence="9" key="1">
    <citation type="submission" date="2020-12" db="EMBL/GenBank/DDBJ databases">
        <title>Clostridium thailandense sp. nov., a novel acetogenic bacterium isolated from peat land soil in Thailand.</title>
        <authorList>
            <person name="Chaikitkaew S."/>
            <person name="Birkeland N.K."/>
        </authorList>
    </citation>
    <scope>NUCLEOTIDE SEQUENCE</scope>
    <source>
        <strain evidence="9">DSM 17425</strain>
    </source>
</reference>
<keyword evidence="6" id="KW-0479">Metal-binding</keyword>
<evidence type="ECO:0000256" key="5">
    <source>
        <dbReference type="ARBA" id="ARBA00012964"/>
    </source>
</evidence>
<comment type="subunit">
    <text evidence="4">Homodimer.</text>
</comment>
<gene>
    <name evidence="9" type="ORF">I6U51_19205</name>
</gene>
<evidence type="ECO:0000259" key="8">
    <source>
        <dbReference type="SMART" id="SM00471"/>
    </source>
</evidence>
<feature type="domain" description="HD/PDEase" evidence="8">
    <location>
        <begin position="29"/>
        <end position="144"/>
    </location>
</feature>
<evidence type="ECO:0000256" key="7">
    <source>
        <dbReference type="ARBA" id="ARBA00022801"/>
    </source>
</evidence>
<sequence length="192" mass="22242">MNTRQLINIMSVAENLKNNTRHSWTSSHRHESVAEHSWRLSLMAYLIKDEFPNVDINKVILMCIFHDLGEAITGDIPAFNKSECDEIVESDAVSQLLCSLPQPYKAELSDLFVEMNEQQTIEAKIYKALDKMETLIQHNEAEISTWIPLEYEMNLSYGTKEVDFSDYMKELKQTIYKDSIQKIKAAKESKNF</sequence>
<evidence type="ECO:0000256" key="4">
    <source>
        <dbReference type="ARBA" id="ARBA00011738"/>
    </source>
</evidence>
<comment type="cofactor">
    <cofactor evidence="2">
        <name>Mn(2+)</name>
        <dbReference type="ChEBI" id="CHEBI:29035"/>
    </cofactor>
</comment>
<proteinExistence type="predicted"/>
<dbReference type="InterPro" id="IPR039356">
    <property type="entry name" value="YfbR/HDDC2"/>
</dbReference>
<dbReference type="Pfam" id="PF13023">
    <property type="entry name" value="HD_3"/>
    <property type="match status" value="1"/>
</dbReference>
<dbReference type="InterPro" id="IPR006674">
    <property type="entry name" value="HD_domain"/>
</dbReference>
<evidence type="ECO:0000256" key="1">
    <source>
        <dbReference type="ARBA" id="ARBA00001638"/>
    </source>
</evidence>
<dbReference type="SUPFAM" id="SSF109604">
    <property type="entry name" value="HD-domain/PDEase-like"/>
    <property type="match status" value="1"/>
</dbReference>
<dbReference type="AlphaFoldDB" id="A0A934I2B6"/>
<name>A0A934I2B6_9CLOT</name>
<keyword evidence="10" id="KW-1185">Reference proteome</keyword>
<keyword evidence="7" id="KW-0378">Hydrolase</keyword>
<evidence type="ECO:0000313" key="10">
    <source>
        <dbReference type="Proteomes" id="UP000622687"/>
    </source>
</evidence>
<evidence type="ECO:0000256" key="2">
    <source>
        <dbReference type="ARBA" id="ARBA00001936"/>
    </source>
</evidence>
<comment type="cofactor">
    <cofactor evidence="3">
        <name>Co(2+)</name>
        <dbReference type="ChEBI" id="CHEBI:48828"/>
    </cofactor>
</comment>
<dbReference type="EC" id="3.1.3.89" evidence="5"/>
<comment type="catalytic activity">
    <reaction evidence="1">
        <text>a 2'-deoxyribonucleoside 5'-phosphate + H2O = a 2'-deoxyribonucleoside + phosphate</text>
        <dbReference type="Rhea" id="RHEA:36167"/>
        <dbReference type="ChEBI" id="CHEBI:15377"/>
        <dbReference type="ChEBI" id="CHEBI:18274"/>
        <dbReference type="ChEBI" id="CHEBI:43474"/>
        <dbReference type="ChEBI" id="CHEBI:65317"/>
        <dbReference type="EC" id="3.1.3.89"/>
    </reaction>
</comment>
<dbReference type="CDD" id="cd00077">
    <property type="entry name" value="HDc"/>
    <property type="match status" value="1"/>
</dbReference>
<dbReference type="Gene3D" id="1.10.3210.10">
    <property type="entry name" value="Hypothetical protein af1432"/>
    <property type="match status" value="1"/>
</dbReference>
<dbReference type="GO" id="GO:0002953">
    <property type="term" value="F:5'-deoxynucleotidase activity"/>
    <property type="evidence" value="ECO:0007669"/>
    <property type="project" value="UniProtKB-EC"/>
</dbReference>
<comment type="caution">
    <text evidence="9">The sequence shown here is derived from an EMBL/GenBank/DDBJ whole genome shotgun (WGS) entry which is preliminary data.</text>
</comment>
<dbReference type="SMART" id="SM00471">
    <property type="entry name" value="HDc"/>
    <property type="match status" value="1"/>
</dbReference>
<dbReference type="GO" id="GO:0005737">
    <property type="term" value="C:cytoplasm"/>
    <property type="evidence" value="ECO:0007669"/>
    <property type="project" value="TreeGrafter"/>
</dbReference>
<dbReference type="PANTHER" id="PTHR11845">
    <property type="entry name" value="5'-DEOXYNUCLEOTIDASE HDDC2"/>
    <property type="match status" value="1"/>
</dbReference>